<feature type="domain" description="GFO/IDH/MocA-like oxidoreductase" evidence="3">
    <location>
        <begin position="141"/>
        <end position="250"/>
    </location>
</feature>
<name>A0A6A6ZN19_9PLEO</name>
<evidence type="ECO:0000313" key="5">
    <source>
        <dbReference type="Proteomes" id="UP000799424"/>
    </source>
</evidence>
<dbReference type="SUPFAM" id="SSF55347">
    <property type="entry name" value="Glyceraldehyde-3-phosphate dehydrogenase-like, C-terminal domain"/>
    <property type="match status" value="1"/>
</dbReference>
<dbReference type="PANTHER" id="PTHR43054:SF1">
    <property type="entry name" value="SCYLLO-INOSITOL 2-DEHYDROGENASE (NADP(+)) IOLU"/>
    <property type="match status" value="1"/>
</dbReference>
<evidence type="ECO:0000259" key="2">
    <source>
        <dbReference type="Pfam" id="PF01408"/>
    </source>
</evidence>
<dbReference type="GO" id="GO:0000166">
    <property type="term" value="F:nucleotide binding"/>
    <property type="evidence" value="ECO:0007669"/>
    <property type="project" value="InterPro"/>
</dbReference>
<dbReference type="OrthoDB" id="2129491at2759"/>
<dbReference type="EMBL" id="MU006235">
    <property type="protein sequence ID" value="KAF2822059.1"/>
    <property type="molecule type" value="Genomic_DNA"/>
</dbReference>
<evidence type="ECO:0000259" key="3">
    <source>
        <dbReference type="Pfam" id="PF22725"/>
    </source>
</evidence>
<organism evidence="4 5">
    <name type="scientific">Ophiobolus disseminans</name>
    <dbReference type="NCBI Taxonomy" id="1469910"/>
    <lineage>
        <taxon>Eukaryota</taxon>
        <taxon>Fungi</taxon>
        <taxon>Dikarya</taxon>
        <taxon>Ascomycota</taxon>
        <taxon>Pezizomycotina</taxon>
        <taxon>Dothideomycetes</taxon>
        <taxon>Pleosporomycetidae</taxon>
        <taxon>Pleosporales</taxon>
        <taxon>Pleosporineae</taxon>
        <taxon>Phaeosphaeriaceae</taxon>
        <taxon>Ophiobolus</taxon>
    </lineage>
</organism>
<accession>A0A6A6ZN19</accession>
<proteinExistence type="inferred from homology"/>
<dbReference type="AlphaFoldDB" id="A0A6A6ZN19"/>
<dbReference type="Pfam" id="PF22725">
    <property type="entry name" value="GFO_IDH_MocA_C3"/>
    <property type="match status" value="1"/>
</dbReference>
<keyword evidence="5" id="KW-1185">Reference proteome</keyword>
<reference evidence="4" key="1">
    <citation type="journal article" date="2020" name="Stud. Mycol.">
        <title>101 Dothideomycetes genomes: a test case for predicting lifestyles and emergence of pathogens.</title>
        <authorList>
            <person name="Haridas S."/>
            <person name="Albert R."/>
            <person name="Binder M."/>
            <person name="Bloem J."/>
            <person name="Labutti K."/>
            <person name="Salamov A."/>
            <person name="Andreopoulos B."/>
            <person name="Baker S."/>
            <person name="Barry K."/>
            <person name="Bills G."/>
            <person name="Bluhm B."/>
            <person name="Cannon C."/>
            <person name="Castanera R."/>
            <person name="Culley D."/>
            <person name="Daum C."/>
            <person name="Ezra D."/>
            <person name="Gonzalez J."/>
            <person name="Henrissat B."/>
            <person name="Kuo A."/>
            <person name="Liang C."/>
            <person name="Lipzen A."/>
            <person name="Lutzoni F."/>
            <person name="Magnuson J."/>
            <person name="Mondo S."/>
            <person name="Nolan M."/>
            <person name="Ohm R."/>
            <person name="Pangilinan J."/>
            <person name="Park H.-J."/>
            <person name="Ramirez L."/>
            <person name="Alfaro M."/>
            <person name="Sun H."/>
            <person name="Tritt A."/>
            <person name="Yoshinaga Y."/>
            <person name="Zwiers L.-H."/>
            <person name="Turgeon B."/>
            <person name="Goodwin S."/>
            <person name="Spatafora J."/>
            <person name="Crous P."/>
            <person name="Grigoriev I."/>
        </authorList>
    </citation>
    <scope>NUCLEOTIDE SEQUENCE</scope>
    <source>
        <strain evidence="4">CBS 113818</strain>
    </source>
</reference>
<dbReference type="InterPro" id="IPR036291">
    <property type="entry name" value="NAD(P)-bd_dom_sf"/>
</dbReference>
<dbReference type="Proteomes" id="UP000799424">
    <property type="component" value="Unassembled WGS sequence"/>
</dbReference>
<feature type="domain" description="Gfo/Idh/MocA-like oxidoreductase N-terminal" evidence="2">
    <location>
        <begin position="3"/>
        <end position="122"/>
    </location>
</feature>
<evidence type="ECO:0000313" key="4">
    <source>
        <dbReference type="EMBL" id="KAF2822059.1"/>
    </source>
</evidence>
<dbReference type="SUPFAM" id="SSF51735">
    <property type="entry name" value="NAD(P)-binding Rossmann-fold domains"/>
    <property type="match status" value="1"/>
</dbReference>
<comment type="similarity">
    <text evidence="1">Belongs to the Gfo/Idh/MocA family.</text>
</comment>
<evidence type="ECO:0000256" key="1">
    <source>
        <dbReference type="ARBA" id="ARBA00010928"/>
    </source>
</evidence>
<dbReference type="Pfam" id="PF01408">
    <property type="entry name" value="GFO_IDH_MocA"/>
    <property type="match status" value="1"/>
</dbReference>
<protein>
    <submittedName>
        <fullName evidence="4">NAD(P)-binding protein</fullName>
    </submittedName>
</protein>
<dbReference type="InterPro" id="IPR055170">
    <property type="entry name" value="GFO_IDH_MocA-like_dom"/>
</dbReference>
<gene>
    <name evidence="4" type="ORF">CC86DRAFT_373257</name>
</gene>
<dbReference type="PANTHER" id="PTHR43054">
    <property type="match status" value="1"/>
</dbReference>
<dbReference type="InterPro" id="IPR000683">
    <property type="entry name" value="Gfo/Idh/MocA-like_OxRdtase_N"/>
</dbReference>
<dbReference type="Gene3D" id="3.40.50.720">
    <property type="entry name" value="NAD(P)-binding Rossmann-like Domain"/>
    <property type="match status" value="1"/>
</dbReference>
<sequence>MPINFGIIGTNWITHSFIKGAQSTSKWNLAAVYSRKEETAKEFAARYEGQKIALYTSLSDLANDTNITTVYIASPNIMHYEQAKQMLSAGKNVIVEKPSCSTPDELDDLFKTAKEHGVTLIEAFRHIQEANFKILKNSIEKLGTIYGASITYAQYSSRYEKVLAGEVPNIFNLEMGGGALVDLGVYCVAAAIDLFGAPSDSQYFPVKIATGADGAGKLILMYPNFSVYLCHSKIYNSDTVNEIYGEKGTLVVPSITDVESVVWWDAKTKGREELAGGKEPVELNLKEEAAEFARVIEEGDREALSRYEKLSRDVLGVLWKARMDNGLVFAGGK</sequence>
<dbReference type="Gene3D" id="3.30.360.10">
    <property type="entry name" value="Dihydrodipicolinate Reductase, domain 2"/>
    <property type="match status" value="1"/>
</dbReference>